<dbReference type="Gene3D" id="3.40.50.1980">
    <property type="entry name" value="Nitrogenase molybdenum iron protein domain"/>
    <property type="match status" value="2"/>
</dbReference>
<dbReference type="KEGG" id="avi:Avi_7622"/>
<dbReference type="PANTHER" id="PTHR30535:SF34">
    <property type="entry name" value="MOLYBDATE-BINDING PROTEIN MOLA"/>
    <property type="match status" value="1"/>
</dbReference>
<organism evidence="3 4">
    <name type="scientific">Allorhizobium ampelinum (strain ATCC BAA-846 / DSM 112012 / S4)</name>
    <name type="common">Agrobacterium vitis (strain S4)</name>
    <dbReference type="NCBI Taxonomy" id="311402"/>
    <lineage>
        <taxon>Bacteria</taxon>
        <taxon>Pseudomonadati</taxon>
        <taxon>Pseudomonadota</taxon>
        <taxon>Alphaproteobacteria</taxon>
        <taxon>Hyphomicrobiales</taxon>
        <taxon>Rhizobiaceae</taxon>
        <taxon>Rhizobium/Agrobacterium group</taxon>
        <taxon>Allorhizobium</taxon>
        <taxon>Allorhizobium ampelinum</taxon>
    </lineage>
</organism>
<keyword evidence="1" id="KW-1133">Transmembrane helix</keyword>
<dbReference type="PROSITE" id="PS50983">
    <property type="entry name" value="FE_B12_PBP"/>
    <property type="match status" value="1"/>
</dbReference>
<dbReference type="AlphaFoldDB" id="B9K5R8"/>
<feature type="domain" description="Fe/B12 periplasmic-binding" evidence="2">
    <location>
        <begin position="102"/>
        <end position="398"/>
    </location>
</feature>
<dbReference type="SUPFAM" id="SSF53807">
    <property type="entry name" value="Helical backbone' metal receptor"/>
    <property type="match status" value="1"/>
</dbReference>
<keyword evidence="1" id="KW-0812">Transmembrane</keyword>
<accession>B9K5R8</accession>
<dbReference type="PANTHER" id="PTHR30535">
    <property type="entry name" value="VITAMIN B12-BINDING PROTEIN"/>
    <property type="match status" value="1"/>
</dbReference>
<dbReference type="Proteomes" id="UP000001596">
    <property type="component" value="Plasmid pAtS4e"/>
</dbReference>
<evidence type="ECO:0000313" key="3">
    <source>
        <dbReference type="EMBL" id="ACM40216.1"/>
    </source>
</evidence>
<proteinExistence type="predicted"/>
<dbReference type="RefSeq" id="WP_015918658.1">
    <property type="nucleotide sequence ID" value="NC_011981.1"/>
</dbReference>
<dbReference type="Pfam" id="PF01497">
    <property type="entry name" value="Peripla_BP_2"/>
    <property type="match status" value="1"/>
</dbReference>
<keyword evidence="4" id="KW-1185">Reference proteome</keyword>
<feature type="transmembrane region" description="Helical" evidence="1">
    <location>
        <begin position="66"/>
        <end position="83"/>
    </location>
</feature>
<evidence type="ECO:0000259" key="2">
    <source>
        <dbReference type="PROSITE" id="PS50983"/>
    </source>
</evidence>
<evidence type="ECO:0000313" key="4">
    <source>
        <dbReference type="Proteomes" id="UP000001596"/>
    </source>
</evidence>
<keyword evidence="1" id="KW-0472">Membrane</keyword>
<dbReference type="InterPro" id="IPR002491">
    <property type="entry name" value="ABC_transptr_periplasmic_BD"/>
</dbReference>
<dbReference type="eggNOG" id="COG0614">
    <property type="taxonomic scope" value="Bacteria"/>
</dbReference>
<dbReference type="EMBL" id="CP000638">
    <property type="protein sequence ID" value="ACM40216.1"/>
    <property type="molecule type" value="Genomic_DNA"/>
</dbReference>
<dbReference type="HOGENOM" id="CLU_038034_5_1_5"/>
<name>B9K5R8_ALLAM</name>
<keyword evidence="3" id="KW-0614">Plasmid</keyword>
<reference evidence="3 4" key="1">
    <citation type="journal article" date="2009" name="J. Bacteriol.">
        <title>Genome sequences of three Agrobacterium biovars help elucidate the evolution of multichromosome genomes in bacteria.</title>
        <authorList>
            <person name="Slater S.C."/>
            <person name="Goldman B.S."/>
            <person name="Goodner B."/>
            <person name="Setubal J.C."/>
            <person name="Farrand S.K."/>
            <person name="Nester E.W."/>
            <person name="Burr T.J."/>
            <person name="Banta L."/>
            <person name="Dickerman A.W."/>
            <person name="Paulsen I."/>
            <person name="Otten L."/>
            <person name="Suen G."/>
            <person name="Welch R."/>
            <person name="Almeida N.F."/>
            <person name="Arnold F."/>
            <person name="Burton O.T."/>
            <person name="Du Z."/>
            <person name="Ewing A."/>
            <person name="Godsy E."/>
            <person name="Heisel S."/>
            <person name="Houmiel K.L."/>
            <person name="Jhaveri J."/>
            <person name="Lu J."/>
            <person name="Miller N.M."/>
            <person name="Norton S."/>
            <person name="Chen Q."/>
            <person name="Phoolcharoen W."/>
            <person name="Ohlin V."/>
            <person name="Ondrusek D."/>
            <person name="Pride N."/>
            <person name="Stricklin S.L."/>
            <person name="Sun J."/>
            <person name="Wheeler C."/>
            <person name="Wilson L."/>
            <person name="Zhu H."/>
            <person name="Wood D.W."/>
        </authorList>
    </citation>
    <scope>NUCLEOTIDE SEQUENCE [LARGE SCALE GENOMIC DNA]</scope>
    <source>
        <strain evidence="4">S4 / ATCC BAA-846</strain>
        <plasmid evidence="3 4">pAtS4e</plasmid>
    </source>
</reference>
<gene>
    <name evidence="3" type="ordered locus">Avi_7622</name>
</gene>
<feature type="transmembrane region" description="Helical" evidence="1">
    <location>
        <begin position="6"/>
        <end position="28"/>
    </location>
</feature>
<dbReference type="InterPro" id="IPR050902">
    <property type="entry name" value="ABC_Transporter_SBP"/>
</dbReference>
<evidence type="ECO:0000256" key="1">
    <source>
        <dbReference type="SAM" id="Phobius"/>
    </source>
</evidence>
<sequence>MLVVLLLFSLTGAVLVMVMVIAFDHLIIRRVKPLKLALNRQPFTIVVGAGSPTRQDLTQGNIMKKLVFSAFVGLMAMTASAFADITVTDVKGRTVTVPKVPERVVLSFYYEDYLAIAGPGALDKVVALSLSPWKDWRPNQFAAYEKALPKLASIPDIGSTEDNTFSIEKVIAAKPDLLILAAWSYDALGEGTKQLEAAGIPIVTLDYNAQTVEKHVASTLALGKLMGTQDRAEKLAKNYKDAMADVQARIQKAGPTEKKVYVELAQKGPDEVGNSYGDTMWGALVDRLGGHNIAKGQIGNWGPLSPEYVLAQKPDLIFLGGSEWLNKPQSVQVGFGADPAVTRQRMKAYLGRPGWSDLPAVKEGGAHAIYHGGARTLSDYVYAQYIAKQLYPDAFKNVDPAKNIADYYNNWLPIKADGVFVLPYEANGQ</sequence>
<protein>
    <submittedName>
        <fullName evidence="3">ABC transporter substrate binding protein (Iron)</fullName>
    </submittedName>
</protein>
<geneLocation type="plasmid" evidence="3 4">
    <name>pAtS4e</name>
</geneLocation>